<dbReference type="InterPro" id="IPR013320">
    <property type="entry name" value="ConA-like_dom_sf"/>
</dbReference>
<feature type="coiled-coil region" evidence="11">
    <location>
        <begin position="29"/>
        <end position="56"/>
    </location>
</feature>
<keyword evidence="5" id="KW-0547">Nucleotide-binding</keyword>
<gene>
    <name evidence="15" type="ORF">HU200_057912</name>
</gene>
<dbReference type="Pfam" id="PF08244">
    <property type="entry name" value="Glyco_hydro_32C"/>
    <property type="match status" value="1"/>
</dbReference>
<evidence type="ECO:0000259" key="12">
    <source>
        <dbReference type="Pfam" id="PF00251"/>
    </source>
</evidence>
<keyword evidence="6 10" id="KW-0378">Hydrolase</keyword>
<protein>
    <submittedName>
        <fullName evidence="15">Uncharacterized protein</fullName>
    </submittedName>
</protein>
<comment type="similarity">
    <text evidence="2 10">Belongs to the glycosyl hydrolase 32 family.</text>
</comment>
<dbReference type="InterPro" id="IPR013189">
    <property type="entry name" value="Glyco_hydro_32_C"/>
</dbReference>
<dbReference type="InterPro" id="IPR023296">
    <property type="entry name" value="Glyco_hydro_beta-prop_sf"/>
</dbReference>
<evidence type="ECO:0000256" key="11">
    <source>
        <dbReference type="SAM" id="Coils"/>
    </source>
</evidence>
<evidence type="ECO:0000259" key="14">
    <source>
        <dbReference type="Pfam" id="PF18052"/>
    </source>
</evidence>
<dbReference type="OrthoDB" id="202537at2759"/>
<keyword evidence="4" id="KW-0677">Repeat</keyword>
<dbReference type="Pfam" id="PF00251">
    <property type="entry name" value="Glyco_hydro_32N"/>
    <property type="match status" value="1"/>
</dbReference>
<comment type="caution">
    <text evidence="15">The sequence shown here is derived from an EMBL/GenBank/DDBJ whole genome shotgun (WGS) entry which is preliminary data.</text>
</comment>
<dbReference type="Proteomes" id="UP000636709">
    <property type="component" value="Unassembled WGS sequence"/>
</dbReference>
<dbReference type="CDD" id="cd14798">
    <property type="entry name" value="RX-CC_like"/>
    <property type="match status" value="1"/>
</dbReference>
<keyword evidence="7" id="KW-0611">Plant defense</keyword>
<evidence type="ECO:0000256" key="10">
    <source>
        <dbReference type="RuleBase" id="RU362110"/>
    </source>
</evidence>
<dbReference type="SUPFAM" id="SSF75005">
    <property type="entry name" value="Arabinanase/levansucrase/invertase"/>
    <property type="match status" value="2"/>
</dbReference>
<feature type="domain" description="Glycosyl hydrolase family 32 N-terminal" evidence="12">
    <location>
        <begin position="200"/>
        <end position="517"/>
    </location>
</feature>
<dbReference type="InterPro" id="IPR013148">
    <property type="entry name" value="Glyco_hydro_32_N"/>
</dbReference>
<reference evidence="15" key="1">
    <citation type="submission" date="2020-07" db="EMBL/GenBank/DDBJ databases">
        <title>Genome sequence and genetic diversity analysis of an under-domesticated orphan crop, white fonio (Digitaria exilis).</title>
        <authorList>
            <person name="Bennetzen J.L."/>
            <person name="Chen S."/>
            <person name="Ma X."/>
            <person name="Wang X."/>
            <person name="Yssel A.E.J."/>
            <person name="Chaluvadi S.R."/>
            <person name="Johnson M."/>
            <person name="Gangashetty P."/>
            <person name="Hamidou F."/>
            <person name="Sanogo M.D."/>
            <person name="Zwaenepoel A."/>
            <person name="Wallace J."/>
            <person name="Van De Peer Y."/>
            <person name="Van Deynze A."/>
        </authorList>
    </citation>
    <scope>NUCLEOTIDE SEQUENCE</scope>
    <source>
        <tissue evidence="15">Leaves</tissue>
    </source>
</reference>
<evidence type="ECO:0000313" key="15">
    <source>
        <dbReference type="EMBL" id="KAF8660334.1"/>
    </source>
</evidence>
<dbReference type="AlphaFoldDB" id="A0A835AEG1"/>
<dbReference type="InterPro" id="IPR001362">
    <property type="entry name" value="Glyco_hydro_32"/>
</dbReference>
<evidence type="ECO:0000256" key="3">
    <source>
        <dbReference type="ARBA" id="ARBA00022614"/>
    </source>
</evidence>
<evidence type="ECO:0000256" key="6">
    <source>
        <dbReference type="ARBA" id="ARBA00022801"/>
    </source>
</evidence>
<evidence type="ECO:0000256" key="4">
    <source>
        <dbReference type="ARBA" id="ARBA00022737"/>
    </source>
</evidence>
<accession>A0A835AEG1</accession>
<organism evidence="15 16">
    <name type="scientific">Digitaria exilis</name>
    <dbReference type="NCBI Taxonomy" id="1010633"/>
    <lineage>
        <taxon>Eukaryota</taxon>
        <taxon>Viridiplantae</taxon>
        <taxon>Streptophyta</taxon>
        <taxon>Embryophyta</taxon>
        <taxon>Tracheophyta</taxon>
        <taxon>Spermatophyta</taxon>
        <taxon>Magnoliopsida</taxon>
        <taxon>Liliopsida</taxon>
        <taxon>Poales</taxon>
        <taxon>Poaceae</taxon>
        <taxon>PACMAD clade</taxon>
        <taxon>Panicoideae</taxon>
        <taxon>Panicodae</taxon>
        <taxon>Paniceae</taxon>
        <taxon>Anthephorinae</taxon>
        <taxon>Digitaria</taxon>
    </lineage>
</organism>
<dbReference type="InterPro" id="IPR038005">
    <property type="entry name" value="RX-like_CC"/>
</dbReference>
<evidence type="ECO:0000256" key="8">
    <source>
        <dbReference type="ARBA" id="ARBA00023180"/>
    </source>
</evidence>
<evidence type="ECO:0000313" key="16">
    <source>
        <dbReference type="Proteomes" id="UP000636709"/>
    </source>
</evidence>
<evidence type="ECO:0000256" key="2">
    <source>
        <dbReference type="ARBA" id="ARBA00009902"/>
    </source>
</evidence>
<name>A0A835AEG1_9POAL</name>
<keyword evidence="8" id="KW-0325">Glycoprotein</keyword>
<keyword evidence="3" id="KW-0433">Leucine-rich repeat</keyword>
<keyword evidence="9 10" id="KW-0326">Glycosidase</keyword>
<dbReference type="InterPro" id="IPR041118">
    <property type="entry name" value="Rx_N"/>
</dbReference>
<keyword evidence="16" id="KW-1185">Reference proteome</keyword>
<dbReference type="Gene3D" id="2.60.120.560">
    <property type="entry name" value="Exo-inulinase, domain 1"/>
    <property type="match status" value="1"/>
</dbReference>
<comment type="similarity">
    <text evidence="1">Belongs to the disease resistance NB-LRR family.</text>
</comment>
<evidence type="ECO:0000256" key="1">
    <source>
        <dbReference type="ARBA" id="ARBA00008894"/>
    </source>
</evidence>
<sequence>MELAMAALSSLLPIVPKLGTLLTDEYKLQKGVRGEIKFLEAEMESMQAALKKASELPAHHIDADVKIWARELKELSYDIEDSNLSWGHSVSSNIINWATLNTALDPTSPFDIKTRGNSYTFIFNNGTDKVKVTKLEARELVAATVNRPALFSSYKTASSGHGTSVQFRSRILSIFSSSSTHTMNGKKPLNHGGPGRTAYHFQPPKNWMNGPLYHNGIYHFFYQYNPHGPLFDTGELSWGHSVSGDLVNWAFLGTALDPTSPFDVGGCWSGSATVLPDGRVAILYTGRDAGGVQVQNVAFPKNPSDPLLREWHKPSYNPVVPQPLDVTRNNFRDPTTAWLGRDGLWRFAVAGELAGVGSTVVYRSADFVSWERNAAPLHAAMGVPCWECPDFFPVADGGATAGLDTSASGPGVRHVLKLSKAGDEDYYVVGMYDDEADTFSPVEEDGDDVRNWRRIDHGHVFGAKSFFDARKNRRVLWAWVDEMDSRDDDVAKGWTGIQSFPRALWLDSDGKQLVQWPVEEIETLRGKQLGSGGLHEIIGVEALRADVEVVFEIPNLEEAEQLDAKGLQDPRKLAAEKGGVGPFGLIVMASGDMDEQTTIFFRVFKNDDESVQKPVYAGFVDVDVEKDKSISLRTLIDHSVIESFGGEGRTCITARVYPEHIATDSSHLFVFNNGAGAVKVSKLEAWELATASVNVEDDGLVALLPPLAIPILSDSAE</sequence>
<dbReference type="Pfam" id="PF18052">
    <property type="entry name" value="Rx_N"/>
    <property type="match status" value="1"/>
</dbReference>
<feature type="domain" description="Glycosyl hydrolase family 32 C-terminal" evidence="13">
    <location>
        <begin position="540"/>
        <end position="687"/>
    </location>
</feature>
<dbReference type="PANTHER" id="PTHR31953">
    <property type="entry name" value="BETA-FRUCTOFURANOSIDASE, INSOLUBLE ISOENZYME CWINV1-RELATED"/>
    <property type="match status" value="1"/>
</dbReference>
<dbReference type="GO" id="GO:0004553">
    <property type="term" value="F:hydrolase activity, hydrolyzing O-glycosyl compounds"/>
    <property type="evidence" value="ECO:0007669"/>
    <property type="project" value="InterPro"/>
</dbReference>
<dbReference type="GO" id="GO:0005975">
    <property type="term" value="P:carbohydrate metabolic process"/>
    <property type="evidence" value="ECO:0007669"/>
    <property type="project" value="InterPro"/>
</dbReference>
<dbReference type="GO" id="GO:0006952">
    <property type="term" value="P:defense response"/>
    <property type="evidence" value="ECO:0007669"/>
    <property type="project" value="UniProtKB-KW"/>
</dbReference>
<dbReference type="CDD" id="cd18624">
    <property type="entry name" value="GH32_Fruct1-like"/>
    <property type="match status" value="1"/>
</dbReference>
<evidence type="ECO:0000256" key="5">
    <source>
        <dbReference type="ARBA" id="ARBA00022741"/>
    </source>
</evidence>
<dbReference type="EMBL" id="JACEFO010002444">
    <property type="protein sequence ID" value="KAF8660334.1"/>
    <property type="molecule type" value="Genomic_DNA"/>
</dbReference>
<dbReference type="Gene3D" id="1.20.5.4130">
    <property type="match status" value="1"/>
</dbReference>
<proteinExistence type="inferred from homology"/>
<evidence type="ECO:0000259" key="13">
    <source>
        <dbReference type="Pfam" id="PF08244"/>
    </source>
</evidence>
<evidence type="ECO:0000256" key="7">
    <source>
        <dbReference type="ARBA" id="ARBA00022821"/>
    </source>
</evidence>
<feature type="domain" description="Disease resistance N-terminal" evidence="14">
    <location>
        <begin position="14"/>
        <end position="81"/>
    </location>
</feature>
<dbReference type="SUPFAM" id="SSF49899">
    <property type="entry name" value="Concanavalin A-like lectins/glucanases"/>
    <property type="match status" value="1"/>
</dbReference>
<dbReference type="GO" id="GO:0000166">
    <property type="term" value="F:nucleotide binding"/>
    <property type="evidence" value="ECO:0007669"/>
    <property type="project" value="UniProtKB-KW"/>
</dbReference>
<dbReference type="SMART" id="SM00640">
    <property type="entry name" value="Glyco_32"/>
    <property type="match status" value="1"/>
</dbReference>
<dbReference type="Gene3D" id="2.115.10.20">
    <property type="entry name" value="Glycosyl hydrolase domain, family 43"/>
    <property type="match status" value="1"/>
</dbReference>
<dbReference type="InterPro" id="IPR050551">
    <property type="entry name" value="Fructan_Metab_Enzymes"/>
</dbReference>
<evidence type="ECO:0000256" key="9">
    <source>
        <dbReference type="ARBA" id="ARBA00023295"/>
    </source>
</evidence>
<keyword evidence="11" id="KW-0175">Coiled coil</keyword>